<dbReference type="RefSeq" id="WP_079543690.1">
    <property type="nucleotide sequence ID" value="NZ_LT670844.1"/>
</dbReference>
<feature type="domain" description="ABC transmembrane type-1" evidence="15">
    <location>
        <begin position="57"/>
        <end position="356"/>
    </location>
</feature>
<evidence type="ECO:0000256" key="4">
    <source>
        <dbReference type="ARBA" id="ARBA00022475"/>
    </source>
</evidence>
<proteinExistence type="inferred from homology"/>
<keyword evidence="9 13" id="KW-1133">Transmembrane helix</keyword>
<name>A0A1M7CKR0_9BRAD</name>
<dbReference type="PROSITE" id="PS50893">
    <property type="entry name" value="ABC_TRANSPORTER_2"/>
    <property type="match status" value="1"/>
</dbReference>
<dbReference type="SMART" id="SM00382">
    <property type="entry name" value="AAA"/>
    <property type="match status" value="1"/>
</dbReference>
<dbReference type="InterPro" id="IPR003439">
    <property type="entry name" value="ABC_transporter-like_ATP-bd"/>
</dbReference>
<gene>
    <name evidence="16" type="ORF">SAMN05444159_6518</name>
</gene>
<keyword evidence="8 16" id="KW-0067">ATP-binding</keyword>
<dbReference type="GO" id="GO:0005886">
    <property type="term" value="C:plasma membrane"/>
    <property type="evidence" value="ECO:0007669"/>
    <property type="project" value="UniProtKB-SubCell"/>
</dbReference>
<evidence type="ECO:0000256" key="12">
    <source>
        <dbReference type="SAM" id="MobiDB-lite"/>
    </source>
</evidence>
<evidence type="ECO:0000256" key="9">
    <source>
        <dbReference type="ARBA" id="ARBA00022989"/>
    </source>
</evidence>
<dbReference type="GO" id="GO:0016887">
    <property type="term" value="F:ATP hydrolysis activity"/>
    <property type="evidence" value="ECO:0007669"/>
    <property type="project" value="InterPro"/>
</dbReference>
<evidence type="ECO:0000256" key="6">
    <source>
        <dbReference type="ARBA" id="ARBA00022692"/>
    </source>
</evidence>
<dbReference type="InterPro" id="IPR017871">
    <property type="entry name" value="ABC_transporter-like_CS"/>
</dbReference>
<evidence type="ECO:0000256" key="10">
    <source>
        <dbReference type="ARBA" id="ARBA00023136"/>
    </source>
</evidence>
<dbReference type="Gene3D" id="1.20.1560.10">
    <property type="entry name" value="ABC transporter type 1, transmembrane domain"/>
    <property type="match status" value="1"/>
</dbReference>
<evidence type="ECO:0000256" key="11">
    <source>
        <dbReference type="ARBA" id="ARBA00024722"/>
    </source>
</evidence>
<dbReference type="OrthoDB" id="9804259at2"/>
<keyword evidence="7" id="KW-0547">Nucleotide-binding</keyword>
<comment type="similarity">
    <text evidence="2">Belongs to the ABC transporter superfamily.</text>
</comment>
<keyword evidence="3" id="KW-0813">Transport</keyword>
<dbReference type="PANTHER" id="PTHR43394:SF1">
    <property type="entry name" value="ATP-BINDING CASSETTE SUB-FAMILY B MEMBER 10, MITOCHONDRIAL"/>
    <property type="match status" value="1"/>
</dbReference>
<evidence type="ECO:0000256" key="1">
    <source>
        <dbReference type="ARBA" id="ARBA00004651"/>
    </source>
</evidence>
<evidence type="ECO:0000256" key="3">
    <source>
        <dbReference type="ARBA" id="ARBA00022448"/>
    </source>
</evidence>
<protein>
    <submittedName>
        <fullName evidence="16">ATP-binding cassette, subfamily B</fullName>
    </submittedName>
</protein>
<dbReference type="FunFam" id="3.40.50.300:FF:000221">
    <property type="entry name" value="Multidrug ABC transporter ATP-binding protein"/>
    <property type="match status" value="1"/>
</dbReference>
<dbReference type="PROSITE" id="PS50929">
    <property type="entry name" value="ABC_TM1F"/>
    <property type="match status" value="1"/>
</dbReference>
<dbReference type="PROSITE" id="PS00211">
    <property type="entry name" value="ABC_TRANSPORTER_1"/>
    <property type="match status" value="1"/>
</dbReference>
<dbReference type="InterPro" id="IPR027417">
    <property type="entry name" value="P-loop_NTPase"/>
</dbReference>
<dbReference type="GO" id="GO:0015421">
    <property type="term" value="F:ABC-type oligopeptide transporter activity"/>
    <property type="evidence" value="ECO:0007669"/>
    <property type="project" value="TreeGrafter"/>
</dbReference>
<dbReference type="SUPFAM" id="SSF52540">
    <property type="entry name" value="P-loop containing nucleoside triphosphate hydrolases"/>
    <property type="match status" value="1"/>
</dbReference>
<dbReference type="InterPro" id="IPR003593">
    <property type="entry name" value="AAA+_ATPase"/>
</dbReference>
<evidence type="ECO:0000259" key="14">
    <source>
        <dbReference type="PROSITE" id="PS50893"/>
    </source>
</evidence>
<dbReference type="SUPFAM" id="SSF90123">
    <property type="entry name" value="ABC transporter transmembrane region"/>
    <property type="match status" value="1"/>
</dbReference>
<evidence type="ECO:0000256" key="7">
    <source>
        <dbReference type="ARBA" id="ARBA00022741"/>
    </source>
</evidence>
<evidence type="ECO:0000256" key="5">
    <source>
        <dbReference type="ARBA" id="ARBA00022597"/>
    </source>
</evidence>
<accession>A0A1M7CKR0</accession>
<evidence type="ECO:0000256" key="2">
    <source>
        <dbReference type="ARBA" id="ARBA00005417"/>
    </source>
</evidence>
<evidence type="ECO:0000259" key="15">
    <source>
        <dbReference type="PROSITE" id="PS50929"/>
    </source>
</evidence>
<dbReference type="Pfam" id="PF00664">
    <property type="entry name" value="ABC_membrane"/>
    <property type="match status" value="1"/>
</dbReference>
<comment type="function">
    <text evidence="11">Involved in beta-(1--&gt;2)glucan export. Transmembrane domains (TMD) form a pore in the inner membrane and the ATP-binding domain (NBD) is responsible for energy generation.</text>
</comment>
<dbReference type="InterPro" id="IPR036640">
    <property type="entry name" value="ABC1_TM_sf"/>
</dbReference>
<dbReference type="InterPro" id="IPR011527">
    <property type="entry name" value="ABC1_TM_dom"/>
</dbReference>
<reference evidence="16 17" key="1">
    <citation type="submission" date="2016-11" db="EMBL/GenBank/DDBJ databases">
        <authorList>
            <person name="Jaros S."/>
            <person name="Januszkiewicz K."/>
            <person name="Wedrychowicz H."/>
        </authorList>
    </citation>
    <scope>NUCLEOTIDE SEQUENCE [LARGE SCALE GENOMIC DNA]</scope>
    <source>
        <strain evidence="16 17">GAS499</strain>
    </source>
</reference>
<evidence type="ECO:0000256" key="8">
    <source>
        <dbReference type="ARBA" id="ARBA00022840"/>
    </source>
</evidence>
<comment type="subcellular location">
    <subcellularLocation>
        <location evidence="1">Cell membrane</location>
        <topology evidence="1">Multi-pass membrane protein</topology>
    </subcellularLocation>
</comment>
<dbReference type="GO" id="GO:0005524">
    <property type="term" value="F:ATP binding"/>
    <property type="evidence" value="ECO:0007669"/>
    <property type="project" value="UniProtKB-KW"/>
</dbReference>
<dbReference type="Proteomes" id="UP000189935">
    <property type="component" value="Chromosome I"/>
</dbReference>
<keyword evidence="10 13" id="KW-0472">Membrane</keyword>
<sequence length="637" mass="71171">MPRQYSDGGRNASGSFGRTPQRPFTATSKSLKERVGALKNLRPFIVMVWRTSPQLTAASLVLRLLRALLPVITLFVGKLIVDQVVLLVQTPHKPETLRQWLDGGLLDWLGLLLIAEFALAVLADILGRIVSLVDSLLSERVTNSSSVRLMEHAATLDLEDFEDSEFQDQLERARRQTSGRMTLMGQLLGQAQDIVTVASFVAGFIFYAPWLIALLLLALIPAFVGEAHFNAQSYSLDFVRTPERRELDYVRQTAASVETAKEVKIFGLNGFLIDRYVRLATDFYAANRRLAIRRAGWGGMFTAIGTVGYYLAYAYIAWRTLAGEFSIGDLTFLAGSFRRLRTLFEGLLTSFSTTASQALYLNDLFSFFEVRPEILSPDNPRPFPQPIRRGFVFEDVGFSYPDADRWAVRHLSFTLHAGEVLALVGENGAGKTTLVKLLTRLYDPDEGRILLDGHDLREYDLNALRGNMGVIFQDFVRYNLSAGDNIAVGKIAARSDHARIERAARRSQADEVISRLPTGYQQMIGKRFKNGVELSGGEWQKIAIARAYMREAAVLILDEPTAALDARSEFEVFKRFKELSDGKTAVLISHRFSSVRMADRILVLADGMVEAAGTHDQLMAQPGRYSELFELQAAGYR</sequence>
<keyword evidence="5" id="KW-0762">Sugar transport</keyword>
<dbReference type="PANTHER" id="PTHR43394">
    <property type="entry name" value="ATP-DEPENDENT PERMEASE MDL1, MITOCHONDRIAL"/>
    <property type="match status" value="1"/>
</dbReference>
<feature type="compositionally biased region" description="Polar residues" evidence="12">
    <location>
        <begin position="12"/>
        <end position="28"/>
    </location>
</feature>
<dbReference type="Pfam" id="PF00005">
    <property type="entry name" value="ABC_tran"/>
    <property type="match status" value="1"/>
</dbReference>
<feature type="domain" description="ABC transporter" evidence="14">
    <location>
        <begin position="391"/>
        <end position="631"/>
    </location>
</feature>
<evidence type="ECO:0000313" key="17">
    <source>
        <dbReference type="Proteomes" id="UP000189935"/>
    </source>
</evidence>
<keyword evidence="4" id="KW-1003">Cell membrane</keyword>
<dbReference type="EMBL" id="LT670844">
    <property type="protein sequence ID" value="SHL67790.1"/>
    <property type="molecule type" value="Genomic_DNA"/>
</dbReference>
<evidence type="ECO:0000313" key="16">
    <source>
        <dbReference type="EMBL" id="SHL67790.1"/>
    </source>
</evidence>
<feature type="transmembrane region" description="Helical" evidence="13">
    <location>
        <begin position="194"/>
        <end position="224"/>
    </location>
</feature>
<keyword evidence="6 13" id="KW-0812">Transmembrane</keyword>
<feature type="transmembrane region" description="Helical" evidence="13">
    <location>
        <begin position="108"/>
        <end position="130"/>
    </location>
</feature>
<dbReference type="InterPro" id="IPR039421">
    <property type="entry name" value="Type_1_exporter"/>
</dbReference>
<dbReference type="Gene3D" id="3.40.50.300">
    <property type="entry name" value="P-loop containing nucleotide triphosphate hydrolases"/>
    <property type="match status" value="1"/>
</dbReference>
<dbReference type="AlphaFoldDB" id="A0A1M7CKR0"/>
<evidence type="ECO:0000256" key="13">
    <source>
        <dbReference type="SAM" id="Phobius"/>
    </source>
</evidence>
<organism evidence="16 17">
    <name type="scientific">Bradyrhizobium lablabi</name>
    <dbReference type="NCBI Taxonomy" id="722472"/>
    <lineage>
        <taxon>Bacteria</taxon>
        <taxon>Pseudomonadati</taxon>
        <taxon>Pseudomonadota</taxon>
        <taxon>Alphaproteobacteria</taxon>
        <taxon>Hyphomicrobiales</taxon>
        <taxon>Nitrobacteraceae</taxon>
        <taxon>Bradyrhizobium</taxon>
    </lineage>
</organism>
<feature type="region of interest" description="Disordered" evidence="12">
    <location>
        <begin position="1"/>
        <end position="28"/>
    </location>
</feature>